<evidence type="ECO:0000256" key="1">
    <source>
        <dbReference type="SAM" id="MobiDB-lite"/>
    </source>
</evidence>
<evidence type="ECO:0000313" key="3">
    <source>
        <dbReference type="Proteomes" id="UP000177395"/>
    </source>
</evidence>
<accession>A0A1F6FK46</accession>
<feature type="region of interest" description="Disordered" evidence="1">
    <location>
        <begin position="52"/>
        <end position="75"/>
    </location>
</feature>
<comment type="caution">
    <text evidence="2">The sequence shown here is derived from an EMBL/GenBank/DDBJ whole genome shotgun (WGS) entry which is preliminary data.</text>
</comment>
<protein>
    <submittedName>
        <fullName evidence="2">Uncharacterized protein</fullName>
    </submittedName>
</protein>
<dbReference type="STRING" id="1798531.A2392_01960"/>
<proteinExistence type="predicted"/>
<sequence>MYLSLIPVREKRRIPMADMSKVGITIPHSKGGLYVNGLGSSGDYTGYVVDKSGRKIGNPRTLSRQESEVVNNTPR</sequence>
<reference evidence="2 3" key="1">
    <citation type="journal article" date="2016" name="Nat. Commun.">
        <title>Thousands of microbial genomes shed light on interconnected biogeochemical processes in an aquifer system.</title>
        <authorList>
            <person name="Anantharaman K."/>
            <person name="Brown C.T."/>
            <person name="Hug L.A."/>
            <person name="Sharon I."/>
            <person name="Castelle C.J."/>
            <person name="Probst A.J."/>
            <person name="Thomas B.C."/>
            <person name="Singh A."/>
            <person name="Wilkins M.J."/>
            <person name="Karaoz U."/>
            <person name="Brodie E.L."/>
            <person name="Williams K.H."/>
            <person name="Hubbard S.S."/>
            <person name="Banfield J.F."/>
        </authorList>
    </citation>
    <scope>NUCLEOTIDE SEQUENCE [LARGE SCALE GENOMIC DNA]</scope>
</reference>
<dbReference type="EMBL" id="MFMS01000002">
    <property type="protein sequence ID" value="OGG86205.1"/>
    <property type="molecule type" value="Genomic_DNA"/>
</dbReference>
<evidence type="ECO:0000313" key="2">
    <source>
        <dbReference type="EMBL" id="OGG86205.1"/>
    </source>
</evidence>
<dbReference type="Proteomes" id="UP000177395">
    <property type="component" value="Unassembled WGS sequence"/>
</dbReference>
<name>A0A1F6FK46_9BACT</name>
<gene>
    <name evidence="2" type="ORF">A2392_01960</name>
</gene>
<dbReference type="AlphaFoldDB" id="A0A1F6FK46"/>
<feature type="compositionally biased region" description="Polar residues" evidence="1">
    <location>
        <begin position="60"/>
        <end position="75"/>
    </location>
</feature>
<organism evidence="2 3">
    <name type="scientific">Candidatus Kaiserbacteria bacterium RIFOXYB1_FULL_46_14</name>
    <dbReference type="NCBI Taxonomy" id="1798531"/>
    <lineage>
        <taxon>Bacteria</taxon>
        <taxon>Candidatus Kaiseribacteriota</taxon>
    </lineage>
</organism>